<dbReference type="SUPFAM" id="SSF51445">
    <property type="entry name" value="(Trans)glycosidases"/>
    <property type="match status" value="1"/>
</dbReference>
<dbReference type="InterPro" id="IPR013780">
    <property type="entry name" value="Glyco_hydro_b"/>
</dbReference>
<dbReference type="InterPro" id="IPR040527">
    <property type="entry name" value="Beta-sand_Porphyrn"/>
</dbReference>
<dbReference type="EMBL" id="JAKJSC010000001">
    <property type="protein sequence ID" value="MDE5417528.1"/>
    <property type="molecule type" value="Genomic_DNA"/>
</dbReference>
<evidence type="ECO:0000313" key="4">
    <source>
        <dbReference type="Proteomes" id="UP001528920"/>
    </source>
</evidence>
<dbReference type="RefSeq" id="WP_275108868.1">
    <property type="nucleotide sequence ID" value="NZ_JAKJSC010000001.1"/>
</dbReference>
<dbReference type="Gene3D" id="2.60.120.1200">
    <property type="match status" value="1"/>
</dbReference>
<dbReference type="CDD" id="cd21510">
    <property type="entry name" value="agarase_cat"/>
    <property type="match status" value="1"/>
</dbReference>
<reference evidence="3 4" key="1">
    <citation type="submission" date="2022-01" db="EMBL/GenBank/DDBJ databases">
        <title>Labilibaculum sp. nov, a marine bacterium isolated from Antarctica.</title>
        <authorList>
            <person name="Dai W."/>
        </authorList>
    </citation>
    <scope>NUCLEOTIDE SEQUENCE [LARGE SCALE GENOMIC DNA]</scope>
    <source>
        <strain evidence="3 4">DW002</strain>
    </source>
</reference>
<name>A0ABT5VQ27_9BACT</name>
<protein>
    <recommendedName>
        <fullName evidence="5">Beta-agarase</fullName>
    </recommendedName>
</protein>
<accession>A0ABT5VQ27</accession>
<dbReference type="Pfam" id="PF18206">
    <property type="entry name" value="Porphyrn_cat_1"/>
    <property type="match status" value="1"/>
</dbReference>
<dbReference type="InterPro" id="IPR017853">
    <property type="entry name" value="GH"/>
</dbReference>
<evidence type="ECO:0000313" key="3">
    <source>
        <dbReference type="EMBL" id="MDE5417528.1"/>
    </source>
</evidence>
<gene>
    <name evidence="3" type="ORF">L3049_05855</name>
</gene>
<sequence>MKIKDILVCSGLIIFTSFSSISQVQVDIDLQTKKMYGKVAELDRSKFFNMHAQAKSFNSEELAYLQELGVGFGRSFSAPTVGQFMANETPSKADHLKRIKSSRRKSLQWMKTPIELDRSMIFTSHPTHKHSRYAFQWKGKNADYSQEAEYIAREFKNLYGNSANGELPFPKYYEPMNEPFVHAKDIKGIDSEDVRVEMCRFHKSLAEKLHAKVPKVMIGGFASAWPSFELWDFRHWNERMKLFMDLAGEDMDFLSYHIYDGKNVTGGDSFRSGSNAEAIMDLIDAYATIKWGKTKPILMSEHGITRPDWIGSPYSELRDWKNIRSINHQMMQFMDRPDQIAKVVSFITAKAKWFKTPGSHPYPWVSMRKVNGKYEWTHLTKFYEFWKGVQGSYSDIQVSDPDILAHSFIHENKAFIALSNLEHNEKKINLNFTKLPKVKSLKIRRLYLSENKPNLDVKILDPKLRQLSLAKDEAVILEYTFEDNITQSETLQNKNYFADEYLLPIEDQQAIKFHIKGIDANVQRASLKIGIARPLDKSLNASLVFNGKNINFPSDWKGYDQSDRTKTGFFGVMEVNIPSEIVKEDNTIEISFNGNGGRVSSVKLSVLNNVDYIK</sequence>
<dbReference type="Gene3D" id="2.60.40.1180">
    <property type="entry name" value="Golgi alpha-mannosidase II"/>
    <property type="match status" value="1"/>
</dbReference>
<dbReference type="Pfam" id="PF18040">
    <property type="entry name" value="BPA_C"/>
    <property type="match status" value="1"/>
</dbReference>
<dbReference type="Proteomes" id="UP001528920">
    <property type="component" value="Unassembled WGS sequence"/>
</dbReference>
<proteinExistence type="predicted"/>
<evidence type="ECO:0000259" key="1">
    <source>
        <dbReference type="Pfam" id="PF18040"/>
    </source>
</evidence>
<comment type="caution">
    <text evidence="3">The sequence shown here is derived from an EMBL/GenBank/DDBJ whole genome shotgun (WGS) entry which is preliminary data.</text>
</comment>
<dbReference type="InterPro" id="IPR041224">
    <property type="entry name" value="BPA_C"/>
</dbReference>
<keyword evidence="4" id="KW-1185">Reference proteome</keyword>
<organism evidence="3 4">
    <name type="scientific">Paralabilibaculum antarcticum</name>
    <dbReference type="NCBI Taxonomy" id="2912572"/>
    <lineage>
        <taxon>Bacteria</taxon>
        <taxon>Pseudomonadati</taxon>
        <taxon>Bacteroidota</taxon>
        <taxon>Bacteroidia</taxon>
        <taxon>Marinilabiliales</taxon>
        <taxon>Marinifilaceae</taxon>
        <taxon>Paralabilibaculum</taxon>
    </lineage>
</organism>
<feature type="domain" description="Porphyranase beta-sandwich" evidence="2">
    <location>
        <begin position="402"/>
        <end position="502"/>
    </location>
</feature>
<dbReference type="Gene3D" id="3.20.20.80">
    <property type="entry name" value="Glycosidases"/>
    <property type="match status" value="1"/>
</dbReference>
<feature type="domain" description="Beta-porphyranase A C-terminal" evidence="1">
    <location>
        <begin position="512"/>
        <end position="606"/>
    </location>
</feature>
<evidence type="ECO:0000259" key="2">
    <source>
        <dbReference type="Pfam" id="PF18206"/>
    </source>
</evidence>
<evidence type="ECO:0008006" key="5">
    <source>
        <dbReference type="Google" id="ProtNLM"/>
    </source>
</evidence>